<evidence type="ECO:0000313" key="2">
    <source>
        <dbReference type="EMBL" id="TRM68640.1"/>
    </source>
</evidence>
<evidence type="ECO:0000256" key="1">
    <source>
        <dbReference type="SAM" id="MobiDB-lite"/>
    </source>
</evidence>
<name>A0A550CV20_9AGAR</name>
<dbReference type="EMBL" id="VDMD01000002">
    <property type="protein sequence ID" value="TRM68640.1"/>
    <property type="molecule type" value="Genomic_DNA"/>
</dbReference>
<keyword evidence="3" id="KW-1185">Reference proteome</keyword>
<gene>
    <name evidence="2" type="ORF">BD626DRAFT_119327</name>
</gene>
<dbReference type="AlphaFoldDB" id="A0A550CV20"/>
<proteinExistence type="predicted"/>
<comment type="caution">
    <text evidence="2">The sequence shown here is derived from an EMBL/GenBank/DDBJ whole genome shotgun (WGS) entry which is preliminary data.</text>
</comment>
<protein>
    <submittedName>
        <fullName evidence="2">Uncharacterized protein</fullName>
    </submittedName>
</protein>
<feature type="region of interest" description="Disordered" evidence="1">
    <location>
        <begin position="1"/>
        <end position="20"/>
    </location>
</feature>
<dbReference type="Proteomes" id="UP000320762">
    <property type="component" value="Unassembled WGS sequence"/>
</dbReference>
<evidence type="ECO:0000313" key="3">
    <source>
        <dbReference type="Proteomes" id="UP000320762"/>
    </source>
</evidence>
<feature type="compositionally biased region" description="Low complexity" evidence="1">
    <location>
        <begin position="1"/>
        <end position="17"/>
    </location>
</feature>
<organism evidence="2 3">
    <name type="scientific">Schizophyllum amplum</name>
    <dbReference type="NCBI Taxonomy" id="97359"/>
    <lineage>
        <taxon>Eukaryota</taxon>
        <taxon>Fungi</taxon>
        <taxon>Dikarya</taxon>
        <taxon>Basidiomycota</taxon>
        <taxon>Agaricomycotina</taxon>
        <taxon>Agaricomycetes</taxon>
        <taxon>Agaricomycetidae</taxon>
        <taxon>Agaricales</taxon>
        <taxon>Schizophyllaceae</taxon>
        <taxon>Schizophyllum</taxon>
    </lineage>
</organism>
<sequence>MLIDLSSSSSTSGAATSEAHRGWMPVRSNAYQVRGSLSRRIEVSAAGEACFWAEVVAERVMTPSISSSSQTVLYMLRHDPCLDWTRACLQNG</sequence>
<accession>A0A550CV20</accession>
<reference evidence="2 3" key="1">
    <citation type="journal article" date="2019" name="New Phytol.">
        <title>Comparative genomics reveals unique wood-decay strategies and fruiting body development in the Schizophyllaceae.</title>
        <authorList>
            <person name="Almasi E."/>
            <person name="Sahu N."/>
            <person name="Krizsan K."/>
            <person name="Balint B."/>
            <person name="Kovacs G.M."/>
            <person name="Kiss B."/>
            <person name="Cseklye J."/>
            <person name="Drula E."/>
            <person name="Henrissat B."/>
            <person name="Nagy I."/>
            <person name="Chovatia M."/>
            <person name="Adam C."/>
            <person name="LaButti K."/>
            <person name="Lipzen A."/>
            <person name="Riley R."/>
            <person name="Grigoriev I.V."/>
            <person name="Nagy L.G."/>
        </authorList>
    </citation>
    <scope>NUCLEOTIDE SEQUENCE [LARGE SCALE GENOMIC DNA]</scope>
    <source>
        <strain evidence="2 3">NL-1724</strain>
    </source>
</reference>